<dbReference type="GO" id="GO:0000324">
    <property type="term" value="C:fungal-type vacuole"/>
    <property type="evidence" value="ECO:0007669"/>
    <property type="project" value="TreeGrafter"/>
</dbReference>
<sequence length="317" mass="35072">MESPFQRRPLSTAATSFVHAMPHPFSKPEGLPLPTGARRSAAPRSTSPLLRRRWVLGLMAIATIMVFSLMTSSHTYDVGLDDHDTVAAGQRRAPVAVDPTRYGTPGSKGGYEREQNVLDEGDILSENELAVDSEIEIHRTPEEAAAYEAAQVKAAQDAEDTKTAQLRVLIWWLYNHGEFPESYGGVPSAEALDGMGADGLEKKLLALDDTSEFYEGWEENATHTARVTVFSKSYCPYSRKAKGILNQYHISPYPYIVELDQRPDGHHIQDMLQLLTGRRTVPNVIVDFASLGGSDEITLLHGEGVLQKRLVNYHLIT</sequence>
<comment type="caution">
    <text evidence="4">The sequence shown here is derived from an EMBL/GenBank/DDBJ whole genome shotgun (WGS) entry which is preliminary data.</text>
</comment>
<dbReference type="CDD" id="cd03419">
    <property type="entry name" value="GRX_GRXh_1_2_like"/>
    <property type="match status" value="1"/>
</dbReference>
<keyword evidence="2" id="KW-1133">Transmembrane helix</keyword>
<evidence type="ECO:0000313" key="5">
    <source>
        <dbReference type="Proteomes" id="UP000279236"/>
    </source>
</evidence>
<dbReference type="PANTHER" id="PTHR45694:SF5">
    <property type="entry name" value="GLUTAREDOXIN 2"/>
    <property type="match status" value="1"/>
</dbReference>
<dbReference type="GO" id="GO:0005801">
    <property type="term" value="C:cis-Golgi network"/>
    <property type="evidence" value="ECO:0007669"/>
    <property type="project" value="TreeGrafter"/>
</dbReference>
<name>A0A427XSR5_9TREE</name>
<dbReference type="PANTHER" id="PTHR45694">
    <property type="entry name" value="GLUTAREDOXIN 2"/>
    <property type="match status" value="1"/>
</dbReference>
<gene>
    <name evidence="4" type="ORF">EHS24_007983</name>
</gene>
<keyword evidence="2" id="KW-0472">Membrane</keyword>
<dbReference type="Pfam" id="PF00462">
    <property type="entry name" value="Glutaredoxin"/>
    <property type="match status" value="1"/>
</dbReference>
<evidence type="ECO:0000256" key="2">
    <source>
        <dbReference type="SAM" id="Phobius"/>
    </source>
</evidence>
<proteinExistence type="predicted"/>
<evidence type="ECO:0000259" key="3">
    <source>
        <dbReference type="Pfam" id="PF00462"/>
    </source>
</evidence>
<dbReference type="InterPro" id="IPR036249">
    <property type="entry name" value="Thioredoxin-like_sf"/>
</dbReference>
<dbReference type="AlphaFoldDB" id="A0A427XSR5"/>
<dbReference type="GO" id="GO:0034599">
    <property type="term" value="P:cellular response to oxidative stress"/>
    <property type="evidence" value="ECO:0007669"/>
    <property type="project" value="TreeGrafter"/>
</dbReference>
<feature type="region of interest" description="Disordered" evidence="1">
    <location>
        <begin position="21"/>
        <end position="44"/>
    </location>
</feature>
<evidence type="ECO:0000256" key="1">
    <source>
        <dbReference type="SAM" id="MobiDB-lite"/>
    </source>
</evidence>
<dbReference type="EMBL" id="RSCE01000006">
    <property type="protein sequence ID" value="RSH81791.1"/>
    <property type="molecule type" value="Genomic_DNA"/>
</dbReference>
<keyword evidence="2" id="KW-0812">Transmembrane</keyword>
<dbReference type="STRING" id="105984.A0A427XSR5"/>
<feature type="transmembrane region" description="Helical" evidence="2">
    <location>
        <begin position="54"/>
        <end position="71"/>
    </location>
</feature>
<dbReference type="InterPro" id="IPR002109">
    <property type="entry name" value="Glutaredoxin"/>
</dbReference>
<dbReference type="GO" id="GO:0005796">
    <property type="term" value="C:Golgi lumen"/>
    <property type="evidence" value="ECO:0007669"/>
    <property type="project" value="TreeGrafter"/>
</dbReference>
<accession>A0A427XSR5</accession>
<reference evidence="4 5" key="1">
    <citation type="submission" date="2018-11" db="EMBL/GenBank/DDBJ databases">
        <title>Genome sequence of Apiotrichum porosum DSM 27194.</title>
        <authorList>
            <person name="Aliyu H."/>
            <person name="Gorte O."/>
            <person name="Ochsenreither K."/>
        </authorList>
    </citation>
    <scope>NUCLEOTIDE SEQUENCE [LARGE SCALE GENOMIC DNA]</scope>
    <source>
        <strain evidence="4 5">DSM 27194</strain>
    </source>
</reference>
<keyword evidence="5" id="KW-1185">Reference proteome</keyword>
<dbReference type="PROSITE" id="PS51354">
    <property type="entry name" value="GLUTAREDOXIN_2"/>
    <property type="match status" value="1"/>
</dbReference>
<dbReference type="Gene3D" id="3.40.30.10">
    <property type="entry name" value="Glutaredoxin"/>
    <property type="match status" value="1"/>
</dbReference>
<dbReference type="SUPFAM" id="SSF52833">
    <property type="entry name" value="Thioredoxin-like"/>
    <property type="match status" value="1"/>
</dbReference>
<protein>
    <recommendedName>
        <fullName evidence="3">Glutaredoxin domain-containing protein</fullName>
    </recommendedName>
</protein>
<dbReference type="RefSeq" id="XP_028476246.1">
    <property type="nucleotide sequence ID" value="XM_028623313.1"/>
</dbReference>
<organism evidence="4 5">
    <name type="scientific">Apiotrichum porosum</name>
    <dbReference type="NCBI Taxonomy" id="105984"/>
    <lineage>
        <taxon>Eukaryota</taxon>
        <taxon>Fungi</taxon>
        <taxon>Dikarya</taxon>
        <taxon>Basidiomycota</taxon>
        <taxon>Agaricomycotina</taxon>
        <taxon>Tremellomycetes</taxon>
        <taxon>Trichosporonales</taxon>
        <taxon>Trichosporonaceae</taxon>
        <taxon>Apiotrichum</taxon>
    </lineage>
</organism>
<evidence type="ECO:0000313" key="4">
    <source>
        <dbReference type="EMBL" id="RSH81791.1"/>
    </source>
</evidence>
<feature type="domain" description="Glutaredoxin" evidence="3">
    <location>
        <begin position="227"/>
        <end position="287"/>
    </location>
</feature>
<dbReference type="OrthoDB" id="423313at2759"/>
<dbReference type="GO" id="GO:0015038">
    <property type="term" value="F:glutathione disulfide oxidoreductase activity"/>
    <property type="evidence" value="ECO:0007669"/>
    <property type="project" value="TreeGrafter"/>
</dbReference>
<dbReference type="GeneID" id="39592526"/>
<dbReference type="Proteomes" id="UP000279236">
    <property type="component" value="Unassembled WGS sequence"/>
</dbReference>
<dbReference type="InterPro" id="IPR014025">
    <property type="entry name" value="Glutaredoxin_subgr"/>
</dbReference>
<dbReference type="PRINTS" id="PR00160">
    <property type="entry name" value="GLUTAREDOXIN"/>
</dbReference>